<accession>A0A8S0TCI7</accession>
<dbReference type="EMBL" id="CACTIH010005886">
    <property type="protein sequence ID" value="CAA3002857.1"/>
    <property type="molecule type" value="Genomic_DNA"/>
</dbReference>
<keyword evidence="2" id="KW-1185">Reference proteome</keyword>
<gene>
    <name evidence="1" type="ORF">OLEA9_A077949</name>
</gene>
<evidence type="ECO:0000313" key="1">
    <source>
        <dbReference type="EMBL" id="CAA3002857.1"/>
    </source>
</evidence>
<comment type="caution">
    <text evidence="1">The sequence shown here is derived from an EMBL/GenBank/DDBJ whole genome shotgun (WGS) entry which is preliminary data.</text>
</comment>
<reference evidence="1 2" key="1">
    <citation type="submission" date="2019-12" db="EMBL/GenBank/DDBJ databases">
        <authorList>
            <person name="Alioto T."/>
            <person name="Alioto T."/>
            <person name="Gomez Garrido J."/>
        </authorList>
    </citation>
    <scope>NUCLEOTIDE SEQUENCE [LARGE SCALE GENOMIC DNA]</scope>
</reference>
<proteinExistence type="predicted"/>
<sequence>MSGHGVQAMFGTQADFQAHEGSTILGHVRDAGTFPSISGLLLGHDVQAMSRTRTQLNFQAFLGNLQAWCRGHVQGAAQLSGISRLCPGSDRDTVGFQAFLGSCWETACMPYLGYVLGMAEMQSNFLAFLGHDVQAMSGPWQGCKLIFRYFRAVSGTMCRPCPECILTETEMQPHFQAFQGSF</sequence>
<dbReference type="AlphaFoldDB" id="A0A8S0TCI7"/>
<organism evidence="1 2">
    <name type="scientific">Olea europaea subsp. europaea</name>
    <dbReference type="NCBI Taxonomy" id="158383"/>
    <lineage>
        <taxon>Eukaryota</taxon>
        <taxon>Viridiplantae</taxon>
        <taxon>Streptophyta</taxon>
        <taxon>Embryophyta</taxon>
        <taxon>Tracheophyta</taxon>
        <taxon>Spermatophyta</taxon>
        <taxon>Magnoliopsida</taxon>
        <taxon>eudicotyledons</taxon>
        <taxon>Gunneridae</taxon>
        <taxon>Pentapetalae</taxon>
        <taxon>asterids</taxon>
        <taxon>lamiids</taxon>
        <taxon>Lamiales</taxon>
        <taxon>Oleaceae</taxon>
        <taxon>Oleeae</taxon>
        <taxon>Olea</taxon>
    </lineage>
</organism>
<evidence type="ECO:0000313" key="2">
    <source>
        <dbReference type="Proteomes" id="UP000594638"/>
    </source>
</evidence>
<name>A0A8S0TCI7_OLEEU</name>
<dbReference type="Gramene" id="OE9A077949T1">
    <property type="protein sequence ID" value="OE9A077949C1"/>
    <property type="gene ID" value="OE9A077949"/>
</dbReference>
<dbReference type="Proteomes" id="UP000594638">
    <property type="component" value="Unassembled WGS sequence"/>
</dbReference>
<protein>
    <submittedName>
        <fullName evidence="1">Uncharacterized protein</fullName>
    </submittedName>
</protein>